<dbReference type="PANTHER" id="PTHR24148">
    <property type="entry name" value="ANKYRIN REPEAT DOMAIN-CONTAINING PROTEIN 39 HOMOLOG-RELATED"/>
    <property type="match status" value="1"/>
</dbReference>
<gene>
    <name evidence="3" type="ORF">QBC47DRAFT_400681</name>
</gene>
<evidence type="ECO:0000313" key="3">
    <source>
        <dbReference type="EMBL" id="KAK1757047.1"/>
    </source>
</evidence>
<accession>A0AAJ0F7N7</accession>
<sequence>MASRVQRADDATGAFRTRRQRREFEDTLPDDSRPRPKTGAKVLRGPRKDDKAIRSRRSDEATGAFWTRRQRREFQDTLPDDSRPRRKINAKLPSRTRKDDNLTGPRYRYSPLLGDTIRLLQLLPNSDDKAEIGCQLVDHRLSGTDEGAHPYEALSYVWGSQGPLQTMWVGAGREPLRVTKNLDAALRRLRHGSLIRTLWVDSVCINQEDAEEKCRQIRLMAKIYAHARCVVVWLEEAVDGRHATETTDSGWALDKLLWHAAANISGDGGAARSTPSGLLQLPGLSGRKPQVLSSAGALDATSSGSGSDLRRAVRLLLERSWFHRIWVLQEVAAARHVIVTSRSTEIDGYAFCLGLEAALRSASLRGTWLETDLENMARSAVYLIGASVVRDRRVKSRSDRFSLDVCSLAELLDLYHDRSATDQRDKVFALLGMSSDDKIPDSLLPQTDVTWRELFSRLVRSLVGQEANVQTWDTEELAVANTRGRILGLVSELGPKTAAVHALPNSIQGTDVVCLFCGASVPAVVRPYRDYWAVVALGGVSLQDGASALRQNPARNVLLVWDWEQRPGGGGVGNHVNKFQGFVHGRLDKHPGVQLLQSSPGAASRLMDMALVRADLDQEEHAYEDFRDAARRLPRELNGGLLNRVLSVAKSLAQRCISPLGDRFQVMIDIFDRRGGFAHPGADQLLRAAQSSVGATELLFRSWSPEGNVVTDAVLEATARLEQRGVLELMRLLLKKRANSSGKDTTPLTIVSAVLLAAARNKRYGDSLLLSILNHYDAHVEITSETIEAMVVEATEQTMKQLLDRFGRQVQIKAAALEAAASRATPGMMKLLLDHLKPRFGITERVLQAVARNQNHGSDLMRLLLAQCPHEVNVTEGVVETAAAEGRSGLMDFLLKKFPDQVRATEQVVTAAAGNKMDGCAMMGLLLTSRGLPVAITARVVKAAVSNGYSMMELLFHIRDTQIDITEDEDIITLAASHEIDGPKLMELMFKRRGTTFEVTEKALQAAARNKGRGVSLMRLLLDERGSALPMTDNVVAAAVANEIGGHELLDLFFSRRVQVRMTESVMIAAAGNEAHGYQLMVSLFRNCAFQEAVTPGVWKAAAGNKRWAKELKSLFDQKKQKKGDSGQEPEH</sequence>
<feature type="compositionally biased region" description="Basic and acidic residues" evidence="1">
    <location>
        <begin position="72"/>
        <end position="83"/>
    </location>
</feature>
<dbReference type="InterPro" id="IPR010730">
    <property type="entry name" value="HET"/>
</dbReference>
<feature type="region of interest" description="Disordered" evidence="1">
    <location>
        <begin position="1"/>
        <end position="107"/>
    </location>
</feature>
<dbReference type="PANTHER" id="PTHR24148:SF78">
    <property type="entry name" value="HETEROKARYON INCOMPATIBILITY DOMAIN-CONTAINING PROTEIN"/>
    <property type="match status" value="1"/>
</dbReference>
<name>A0AAJ0F7N7_9PEZI</name>
<dbReference type="Proteomes" id="UP001239445">
    <property type="component" value="Unassembled WGS sequence"/>
</dbReference>
<feature type="compositionally biased region" description="Basic and acidic residues" evidence="1">
    <location>
        <begin position="1"/>
        <end position="10"/>
    </location>
</feature>
<feature type="compositionally biased region" description="Basic and acidic residues" evidence="1">
    <location>
        <begin position="46"/>
        <end position="60"/>
    </location>
</feature>
<dbReference type="Pfam" id="PF06985">
    <property type="entry name" value="HET"/>
    <property type="match status" value="1"/>
</dbReference>
<reference evidence="3" key="1">
    <citation type="submission" date="2023-06" db="EMBL/GenBank/DDBJ databases">
        <title>Genome-scale phylogeny and comparative genomics of the fungal order Sordariales.</title>
        <authorList>
            <consortium name="Lawrence Berkeley National Laboratory"/>
            <person name="Hensen N."/>
            <person name="Bonometti L."/>
            <person name="Westerberg I."/>
            <person name="Brannstrom I.O."/>
            <person name="Guillou S."/>
            <person name="Cros-Aarteil S."/>
            <person name="Calhoun S."/>
            <person name="Haridas S."/>
            <person name="Kuo A."/>
            <person name="Mondo S."/>
            <person name="Pangilinan J."/>
            <person name="Riley R."/>
            <person name="Labutti K."/>
            <person name="Andreopoulos B."/>
            <person name="Lipzen A."/>
            <person name="Chen C."/>
            <person name="Yanf M."/>
            <person name="Daum C."/>
            <person name="Ng V."/>
            <person name="Clum A."/>
            <person name="Steindorff A."/>
            <person name="Ohm R."/>
            <person name="Martin F."/>
            <person name="Silar P."/>
            <person name="Natvig D."/>
            <person name="Lalanne C."/>
            <person name="Gautier V."/>
            <person name="Ament-Velasquez S.L."/>
            <person name="Kruys A."/>
            <person name="Hutchinson M.I."/>
            <person name="Powell A.J."/>
            <person name="Barry K."/>
            <person name="Miller A.N."/>
            <person name="Grigoriev I.V."/>
            <person name="Debuchy R."/>
            <person name="Gladieux P."/>
            <person name="Thoren M.H."/>
            <person name="Johannesson H."/>
        </authorList>
    </citation>
    <scope>NUCLEOTIDE SEQUENCE</scope>
    <source>
        <strain evidence="3">PSN4</strain>
    </source>
</reference>
<organism evidence="3 4">
    <name type="scientific">Echria macrotheca</name>
    <dbReference type="NCBI Taxonomy" id="438768"/>
    <lineage>
        <taxon>Eukaryota</taxon>
        <taxon>Fungi</taxon>
        <taxon>Dikarya</taxon>
        <taxon>Ascomycota</taxon>
        <taxon>Pezizomycotina</taxon>
        <taxon>Sordariomycetes</taxon>
        <taxon>Sordariomycetidae</taxon>
        <taxon>Sordariales</taxon>
        <taxon>Schizotheciaceae</taxon>
        <taxon>Echria</taxon>
    </lineage>
</organism>
<dbReference type="EMBL" id="MU839831">
    <property type="protein sequence ID" value="KAK1757047.1"/>
    <property type="molecule type" value="Genomic_DNA"/>
</dbReference>
<dbReference type="InterPro" id="IPR055530">
    <property type="entry name" value="DUF7104"/>
</dbReference>
<protein>
    <submittedName>
        <fullName evidence="3">Heterokaryon incompatibility protein-domain-containing protein</fullName>
    </submittedName>
</protein>
<keyword evidence="4" id="KW-1185">Reference proteome</keyword>
<dbReference type="AlphaFoldDB" id="A0AAJ0F7N7"/>
<evidence type="ECO:0000313" key="4">
    <source>
        <dbReference type="Proteomes" id="UP001239445"/>
    </source>
</evidence>
<evidence type="ECO:0000259" key="2">
    <source>
        <dbReference type="Pfam" id="PF06985"/>
    </source>
</evidence>
<comment type="caution">
    <text evidence="3">The sequence shown here is derived from an EMBL/GenBank/DDBJ whole genome shotgun (WGS) entry which is preliminary data.</text>
</comment>
<dbReference type="InterPro" id="IPR052895">
    <property type="entry name" value="HetReg/Transcr_Mod"/>
</dbReference>
<evidence type="ECO:0000256" key="1">
    <source>
        <dbReference type="SAM" id="MobiDB-lite"/>
    </source>
</evidence>
<dbReference type="Pfam" id="PF23397">
    <property type="entry name" value="DUF7104"/>
    <property type="match status" value="7"/>
</dbReference>
<feature type="domain" description="Heterokaryon incompatibility" evidence="2">
    <location>
        <begin position="151"/>
        <end position="330"/>
    </location>
</feature>
<feature type="compositionally biased region" description="Basic and acidic residues" evidence="1">
    <location>
        <begin position="22"/>
        <end position="34"/>
    </location>
</feature>
<proteinExistence type="predicted"/>